<dbReference type="Pfam" id="PF05552">
    <property type="entry name" value="MS_channel_1st_1"/>
    <property type="match status" value="3"/>
</dbReference>
<protein>
    <submittedName>
        <fullName evidence="2">Uncharacterized protein</fullName>
    </submittedName>
</protein>
<feature type="transmembrane region" description="Helical" evidence="1">
    <location>
        <begin position="110"/>
        <end position="135"/>
    </location>
</feature>
<keyword evidence="3" id="KW-1185">Reference proteome</keyword>
<dbReference type="Proteomes" id="UP001183006">
    <property type="component" value="Chromosome"/>
</dbReference>
<keyword evidence="1" id="KW-1133">Transmembrane helix</keyword>
<feature type="transmembrane region" description="Helical" evidence="1">
    <location>
        <begin position="17"/>
        <end position="37"/>
    </location>
</feature>
<dbReference type="RefSeq" id="WP_309309513.1">
    <property type="nucleotide sequence ID" value="NZ_CP133594.1"/>
</dbReference>
<feature type="transmembrane region" description="Helical" evidence="1">
    <location>
        <begin position="170"/>
        <end position="191"/>
    </location>
</feature>
<name>A0AA51UHL3_9EURY</name>
<feature type="transmembrane region" description="Helical" evidence="1">
    <location>
        <begin position="245"/>
        <end position="266"/>
    </location>
</feature>
<sequence length="306" mass="33111">MAASPIMDSVYTMLDKMIAFLPTLVAVIILLIVGMIAGKALGKIGSKILDKIGLDDLIDKTSIGKMIERTQITTVEFFDATIRWFVYFIFAVIIIDLLNVQIVADFITNIILYIPIILSAVVVLIIGLLVVDFLANLVKNVLIASGLDERISKTSLGNAMSASGMTSSGLIAGIVQVFGYLIFIMAALNILKLNMIAGVVEAILAYLPNLFAGVLILLIGLLTIDLFADYIGSLLENMDVQGTNVWIPALRGFLAFIVILLALDALLIDTSIFYILIGPLAWGIAVVVAFKWGIKDAIVEYAKARK</sequence>
<dbReference type="KEGG" id="mmav:RE476_06150"/>
<reference evidence="2" key="1">
    <citation type="submission" date="2023-08" db="EMBL/GenBank/DDBJ databases">
        <title>Methanolobus mangrovi sp. nov. and Methanolobus sediminis sp. nov, two novel methylotrophic methanogens isolated from mangrove sediments in China.</title>
        <authorList>
            <person name="Zhou J."/>
        </authorList>
    </citation>
    <scope>NUCLEOTIDE SEQUENCE</scope>
    <source>
        <strain evidence="2">FTZ2</strain>
    </source>
</reference>
<accession>A0AA51UHL3</accession>
<feature type="transmembrane region" description="Helical" evidence="1">
    <location>
        <begin position="84"/>
        <end position="104"/>
    </location>
</feature>
<evidence type="ECO:0000256" key="1">
    <source>
        <dbReference type="SAM" id="Phobius"/>
    </source>
</evidence>
<evidence type="ECO:0000313" key="3">
    <source>
        <dbReference type="Proteomes" id="UP001183006"/>
    </source>
</evidence>
<dbReference type="GeneID" id="84229705"/>
<organism evidence="2 3">
    <name type="scientific">Methanolobus mangrovi</name>
    <dbReference type="NCBI Taxonomy" id="3072977"/>
    <lineage>
        <taxon>Archaea</taxon>
        <taxon>Methanobacteriati</taxon>
        <taxon>Methanobacteriota</taxon>
        <taxon>Stenosarchaea group</taxon>
        <taxon>Methanomicrobia</taxon>
        <taxon>Methanosarcinales</taxon>
        <taxon>Methanosarcinaceae</taxon>
        <taxon>Methanolobus</taxon>
    </lineage>
</organism>
<proteinExistence type="predicted"/>
<dbReference type="EMBL" id="CP133594">
    <property type="protein sequence ID" value="WMW23397.1"/>
    <property type="molecule type" value="Genomic_DNA"/>
</dbReference>
<dbReference type="AlphaFoldDB" id="A0AA51UHL3"/>
<feature type="transmembrane region" description="Helical" evidence="1">
    <location>
        <begin position="203"/>
        <end position="224"/>
    </location>
</feature>
<feature type="transmembrane region" description="Helical" evidence="1">
    <location>
        <begin position="272"/>
        <end position="294"/>
    </location>
</feature>
<keyword evidence="1" id="KW-0812">Transmembrane</keyword>
<keyword evidence="1" id="KW-0472">Membrane</keyword>
<dbReference type="InterPro" id="IPR008910">
    <property type="entry name" value="MSC_TM_helix"/>
</dbReference>
<evidence type="ECO:0000313" key="2">
    <source>
        <dbReference type="EMBL" id="WMW23397.1"/>
    </source>
</evidence>
<gene>
    <name evidence="2" type="ORF">RE476_06150</name>
</gene>